<reference evidence="3 4" key="1">
    <citation type="submission" date="2022-06" db="EMBL/GenBank/DDBJ databases">
        <title>Rhizosaccharibacter gen. nov. sp. nov. KSS12, endophytic bacteria isolated from sugarcane.</title>
        <authorList>
            <person name="Pitiwittayakul N."/>
        </authorList>
    </citation>
    <scope>NUCLEOTIDE SEQUENCE [LARGE SCALE GENOMIC DNA]</scope>
    <source>
        <strain evidence="3 4">KSS12</strain>
    </source>
</reference>
<comment type="caution">
    <text evidence="3">The sequence shown here is derived from an EMBL/GenBank/DDBJ whole genome shotgun (WGS) entry which is preliminary data.</text>
</comment>
<name>A0ABT1VT82_9PROT</name>
<keyword evidence="2" id="KW-0812">Transmembrane</keyword>
<keyword evidence="4" id="KW-1185">Reference proteome</keyword>
<evidence type="ECO:0000313" key="3">
    <source>
        <dbReference type="EMBL" id="MCQ8239556.1"/>
    </source>
</evidence>
<organism evidence="3 4">
    <name type="scientific">Rhizosaccharibacter radicis</name>
    <dbReference type="NCBI Taxonomy" id="2782605"/>
    <lineage>
        <taxon>Bacteria</taxon>
        <taxon>Pseudomonadati</taxon>
        <taxon>Pseudomonadota</taxon>
        <taxon>Alphaproteobacteria</taxon>
        <taxon>Acetobacterales</taxon>
        <taxon>Acetobacteraceae</taxon>
        <taxon>Rhizosaccharibacter</taxon>
    </lineage>
</organism>
<accession>A0ABT1VT82</accession>
<sequence length="150" mass="16268">MLIASVSRSANASARPRPVTGRQAGCAATALEAARAPAVREARAEVMIVSSSEARDGAERSLTFGTRARNPGPRPKLSTMTNRSLFPFLWFIGGLLCGAVGMWARDTAAHRDFMNAYVHDHTVLGEIETNKNSGRPLPELLRQAEEHARE</sequence>
<dbReference type="EMBL" id="JAMZEJ010000001">
    <property type="protein sequence ID" value="MCQ8239556.1"/>
    <property type="molecule type" value="Genomic_DNA"/>
</dbReference>
<evidence type="ECO:0000256" key="1">
    <source>
        <dbReference type="SAM" id="MobiDB-lite"/>
    </source>
</evidence>
<protein>
    <submittedName>
        <fullName evidence="3">Uncharacterized protein</fullName>
    </submittedName>
</protein>
<keyword evidence="2" id="KW-0472">Membrane</keyword>
<proteinExistence type="predicted"/>
<dbReference type="RefSeq" id="WP_422918290.1">
    <property type="nucleotide sequence ID" value="NZ_JAMZEJ010000001.1"/>
</dbReference>
<feature type="transmembrane region" description="Helical" evidence="2">
    <location>
        <begin position="85"/>
        <end position="104"/>
    </location>
</feature>
<evidence type="ECO:0000256" key="2">
    <source>
        <dbReference type="SAM" id="Phobius"/>
    </source>
</evidence>
<evidence type="ECO:0000313" key="4">
    <source>
        <dbReference type="Proteomes" id="UP001524547"/>
    </source>
</evidence>
<keyword evidence="2" id="KW-1133">Transmembrane helix</keyword>
<feature type="region of interest" description="Disordered" evidence="1">
    <location>
        <begin position="1"/>
        <end position="22"/>
    </location>
</feature>
<dbReference type="Proteomes" id="UP001524547">
    <property type="component" value="Unassembled WGS sequence"/>
</dbReference>
<gene>
    <name evidence="3" type="ORF">NFI88_01700</name>
</gene>